<evidence type="ECO:0000256" key="8">
    <source>
        <dbReference type="SAM" id="MobiDB-lite"/>
    </source>
</evidence>
<organism evidence="10 11">
    <name type="scientific">Rhizopus oryzae</name>
    <name type="common">Mucormycosis agent</name>
    <name type="synonym">Rhizopus arrhizus var. delemar</name>
    <dbReference type="NCBI Taxonomy" id="64495"/>
    <lineage>
        <taxon>Eukaryota</taxon>
        <taxon>Fungi</taxon>
        <taxon>Fungi incertae sedis</taxon>
        <taxon>Mucoromycota</taxon>
        <taxon>Mucoromycotina</taxon>
        <taxon>Mucoromycetes</taxon>
        <taxon>Mucorales</taxon>
        <taxon>Mucorineae</taxon>
        <taxon>Rhizopodaceae</taxon>
        <taxon>Rhizopus</taxon>
    </lineage>
</organism>
<dbReference type="InterPro" id="IPR019734">
    <property type="entry name" value="TPR_rpt"/>
</dbReference>
<evidence type="ECO:0000256" key="3">
    <source>
        <dbReference type="ARBA" id="ARBA00022490"/>
    </source>
</evidence>
<evidence type="ECO:0000256" key="2">
    <source>
        <dbReference type="ARBA" id="ARBA00022473"/>
    </source>
</evidence>
<keyword evidence="7" id="KW-0802">TPR repeat</keyword>
<proteinExistence type="predicted"/>
<evidence type="ECO:0000256" key="4">
    <source>
        <dbReference type="ARBA" id="ARBA00022541"/>
    </source>
</evidence>
<evidence type="ECO:0000313" key="11">
    <source>
        <dbReference type="Proteomes" id="UP000717996"/>
    </source>
</evidence>
<accession>A0A9P6YKJ3</accession>
<dbReference type="PANTHER" id="PTHR45994:SF1">
    <property type="entry name" value="FI21225P1"/>
    <property type="match status" value="1"/>
</dbReference>
<keyword evidence="4" id="KW-0517">Myogenesis</keyword>
<protein>
    <recommendedName>
        <fullName evidence="9">UNC-45/Cro1/She4 central domain-containing protein</fullName>
    </recommendedName>
</protein>
<gene>
    <name evidence="10" type="ORF">G6F51_002138</name>
</gene>
<comment type="subcellular location">
    <subcellularLocation>
        <location evidence="1">Cytoplasm</location>
        <location evidence="1">Perinuclear region</location>
    </subcellularLocation>
</comment>
<dbReference type="InterPro" id="IPR011990">
    <property type="entry name" value="TPR-like_helical_dom_sf"/>
</dbReference>
<feature type="region of interest" description="Disordered" evidence="8">
    <location>
        <begin position="482"/>
        <end position="507"/>
    </location>
</feature>
<evidence type="ECO:0000256" key="6">
    <source>
        <dbReference type="ARBA" id="ARBA00023186"/>
    </source>
</evidence>
<dbReference type="Gene3D" id="1.25.10.10">
    <property type="entry name" value="Leucine-rich Repeat Variant"/>
    <property type="match status" value="2"/>
</dbReference>
<evidence type="ECO:0000313" key="10">
    <source>
        <dbReference type="EMBL" id="KAG1550958.1"/>
    </source>
</evidence>
<dbReference type="AlphaFoldDB" id="A0A9P6YKJ3"/>
<dbReference type="Pfam" id="PF11701">
    <property type="entry name" value="UNC45-central"/>
    <property type="match status" value="1"/>
</dbReference>
<feature type="domain" description="UNC-45/Cro1/She4 central" evidence="9">
    <location>
        <begin position="194"/>
        <end position="350"/>
    </location>
</feature>
<keyword evidence="3" id="KW-0963">Cytoplasm</keyword>
<comment type="caution">
    <text evidence="10">The sequence shown here is derived from an EMBL/GenBank/DDBJ whole genome shotgun (WGS) entry which is preliminary data.</text>
</comment>
<keyword evidence="5" id="KW-0221">Differentiation</keyword>
<dbReference type="GO" id="GO:0030154">
    <property type="term" value="P:cell differentiation"/>
    <property type="evidence" value="ECO:0007669"/>
    <property type="project" value="UniProtKB-KW"/>
</dbReference>
<keyword evidence="6" id="KW-0143">Chaperone</keyword>
<dbReference type="InterPro" id="IPR024660">
    <property type="entry name" value="UCS_central_dom"/>
</dbReference>
<feature type="compositionally biased region" description="Basic and acidic residues" evidence="8">
    <location>
        <begin position="482"/>
        <end position="493"/>
    </location>
</feature>
<dbReference type="InterPro" id="IPR016024">
    <property type="entry name" value="ARM-type_fold"/>
</dbReference>
<reference evidence="10" key="1">
    <citation type="journal article" date="2020" name="Microb. Genom.">
        <title>Genetic diversity of clinical and environmental Mucorales isolates obtained from an investigation of mucormycosis cases among solid organ transplant recipients.</title>
        <authorList>
            <person name="Nguyen M.H."/>
            <person name="Kaul D."/>
            <person name="Muto C."/>
            <person name="Cheng S.J."/>
            <person name="Richter R.A."/>
            <person name="Bruno V.M."/>
            <person name="Liu G."/>
            <person name="Beyhan S."/>
            <person name="Sundermann A.J."/>
            <person name="Mounaud S."/>
            <person name="Pasculle A.W."/>
            <person name="Nierman W.C."/>
            <person name="Driscoll E."/>
            <person name="Cumbie R."/>
            <person name="Clancy C.J."/>
            <person name="Dupont C.L."/>
        </authorList>
    </citation>
    <scope>NUCLEOTIDE SEQUENCE</scope>
    <source>
        <strain evidence="10">GL16</strain>
    </source>
</reference>
<dbReference type="GO" id="GO:0051879">
    <property type="term" value="F:Hsp90 protein binding"/>
    <property type="evidence" value="ECO:0007669"/>
    <property type="project" value="TreeGrafter"/>
</dbReference>
<dbReference type="SUPFAM" id="SSF48371">
    <property type="entry name" value="ARM repeat"/>
    <property type="match status" value="2"/>
</dbReference>
<dbReference type="PANTHER" id="PTHR45994">
    <property type="entry name" value="FI21225P1"/>
    <property type="match status" value="1"/>
</dbReference>
<dbReference type="SMART" id="SM00028">
    <property type="entry name" value="TPR"/>
    <property type="match status" value="1"/>
</dbReference>
<dbReference type="PROSITE" id="PS50005">
    <property type="entry name" value="TPR"/>
    <property type="match status" value="1"/>
</dbReference>
<dbReference type="InterPro" id="IPR011989">
    <property type="entry name" value="ARM-like"/>
</dbReference>
<keyword evidence="2" id="KW-0217">Developmental protein</keyword>
<evidence type="ECO:0000256" key="1">
    <source>
        <dbReference type="ARBA" id="ARBA00004556"/>
    </source>
</evidence>
<dbReference type="SUPFAM" id="SSF48452">
    <property type="entry name" value="TPR-like"/>
    <property type="match status" value="1"/>
</dbReference>
<dbReference type="GO" id="GO:0048471">
    <property type="term" value="C:perinuclear region of cytoplasm"/>
    <property type="evidence" value="ECO:0007669"/>
    <property type="project" value="UniProtKB-SubCell"/>
</dbReference>
<sequence length="812" mass="90285">MGIHVEEATSKYSIIIGRKEELNIDMRKAVYGVQSVPKSTLVNAFIACALFDHLKDKYRTFRQSENMIFVQFKGIDALEFIEKQIADLTKELQSSNSDDASVSSTLVKRALLYESLNQYENCRQDIQAALKRDPDNQEIKNVLLRITTHKREQQSTEKEIEEDPRVIQFQKLLSDLDTTQTQRVRAFVNSANFITVLTACGTQDTPARVKSLSFMILTQLFNPTNASAEYPFTFIIEKCAASFSYCIDQGKNDSKLLAYRTLIAIFQTSMTIGSAILCQEGVIEEMMDTVEFEIVDVQVAVAEVLNIASSDKSCRKQILKFATDWLAKMAGQSKTNPHLKAAAQTALTKLKAQSDLPTTDADPSNANTNLEDAMDKMHLTNDSLVDSLKEVIKSKSVDTSLILNALEGLAYSSLKPEIKESLGEDEAFLKCLSTLAINTVREENSSSNNPLLFGIGTVFANLTMYRPVLDEKQKQIKKLRDLAEAKQRSKGDAPAEEDDPRESDRAVEGRIKKVITNGISLALIVLSKNSSPNIRSVAAQTYLNIITPQATRGQLLQQGVLKGLLPLSRDQGNTGLVASQALAKLAITADPRLAFHGDVVLDLVKPFLELCKDTNQLRQFEALMALTNLASVDDRVRLLIENADGMSVFENLQLSSNDMVQRAATEMVCNMTFCEPVFELYSDPARSQNRIRLLMILSDHEDPATRRAASGALAILANSPNTCEMILKVDKCYERMSRWLEPEETVDVKHRGIEIIRLLLQHKGKEVTDGLVKENMDKKLVIIVKTCNVPVVQSLAVEVLKACVENGIKLEA</sequence>
<evidence type="ECO:0000256" key="7">
    <source>
        <dbReference type="PROSITE-ProRule" id="PRU00339"/>
    </source>
</evidence>
<dbReference type="Proteomes" id="UP000717996">
    <property type="component" value="Unassembled WGS sequence"/>
</dbReference>
<name>A0A9P6YKJ3_RHIOR</name>
<evidence type="ECO:0000256" key="5">
    <source>
        <dbReference type="ARBA" id="ARBA00022782"/>
    </source>
</evidence>
<dbReference type="EMBL" id="JAANIT010000177">
    <property type="protein sequence ID" value="KAG1550958.1"/>
    <property type="molecule type" value="Genomic_DNA"/>
</dbReference>
<feature type="repeat" description="TPR" evidence="7">
    <location>
        <begin position="103"/>
        <end position="136"/>
    </location>
</feature>
<evidence type="ECO:0000259" key="9">
    <source>
        <dbReference type="Pfam" id="PF11701"/>
    </source>
</evidence>